<dbReference type="PANTHER" id="PTHR13703:SF54">
    <property type="entry name" value="MOTHERS AGAINST DECAPENTAPLEGIC HOMOLOG"/>
    <property type="match status" value="1"/>
</dbReference>
<evidence type="ECO:0000256" key="6">
    <source>
        <dbReference type="ARBA" id="ARBA00023242"/>
    </source>
</evidence>
<evidence type="ECO:0000256" key="8">
    <source>
        <dbReference type="SAM" id="MobiDB-lite"/>
    </source>
</evidence>
<dbReference type="GeneID" id="117650042"/>
<dbReference type="SMART" id="SM00523">
    <property type="entry name" value="DWA"/>
    <property type="match status" value="1"/>
</dbReference>
<evidence type="ECO:0000256" key="3">
    <source>
        <dbReference type="ARBA" id="ARBA00022833"/>
    </source>
</evidence>
<gene>
    <name evidence="12" type="primary">LOC117650042</name>
</gene>
<feature type="domain" description="MH2" evidence="10">
    <location>
        <begin position="246"/>
        <end position="424"/>
    </location>
</feature>
<dbReference type="GO" id="GO:0006357">
    <property type="term" value="P:regulation of transcription by RNA polymerase II"/>
    <property type="evidence" value="ECO:0007669"/>
    <property type="project" value="TreeGrafter"/>
</dbReference>
<evidence type="ECO:0000256" key="4">
    <source>
        <dbReference type="ARBA" id="ARBA00023015"/>
    </source>
</evidence>
<dbReference type="Pfam" id="PF03166">
    <property type="entry name" value="MH2"/>
    <property type="match status" value="1"/>
</dbReference>
<dbReference type="GO" id="GO:0046872">
    <property type="term" value="F:metal ion binding"/>
    <property type="evidence" value="ECO:0007669"/>
    <property type="project" value="UniProtKB-KW"/>
</dbReference>
<keyword evidence="7" id="KW-0963">Cytoplasm</keyword>
<dbReference type="GO" id="GO:0030154">
    <property type="term" value="P:cell differentiation"/>
    <property type="evidence" value="ECO:0007669"/>
    <property type="project" value="TreeGrafter"/>
</dbReference>
<dbReference type="InterPro" id="IPR036578">
    <property type="entry name" value="SMAD_MH1_sf"/>
</dbReference>
<dbReference type="InterPro" id="IPR013790">
    <property type="entry name" value="Dwarfin"/>
</dbReference>
<dbReference type="InterPro" id="IPR008984">
    <property type="entry name" value="SMAD_FHA_dom_sf"/>
</dbReference>
<dbReference type="GO" id="GO:0051239">
    <property type="term" value="P:regulation of multicellular organismal process"/>
    <property type="evidence" value="ECO:0007669"/>
    <property type="project" value="UniProtKB-ARBA"/>
</dbReference>
<dbReference type="GO" id="GO:0060395">
    <property type="term" value="P:SMAD protein signal transduction"/>
    <property type="evidence" value="ECO:0007669"/>
    <property type="project" value="TreeGrafter"/>
</dbReference>
<feature type="region of interest" description="Disordered" evidence="8">
    <location>
        <begin position="156"/>
        <end position="201"/>
    </location>
</feature>
<dbReference type="GO" id="GO:0009791">
    <property type="term" value="P:post-embryonic development"/>
    <property type="evidence" value="ECO:0007669"/>
    <property type="project" value="UniProtKB-ARBA"/>
</dbReference>
<evidence type="ECO:0000259" key="10">
    <source>
        <dbReference type="PROSITE" id="PS51076"/>
    </source>
</evidence>
<keyword evidence="11" id="KW-1185">Reference proteome</keyword>
<dbReference type="SUPFAM" id="SSF56366">
    <property type="entry name" value="SMAD MH1 domain"/>
    <property type="match status" value="1"/>
</dbReference>
<dbReference type="GO" id="GO:0005737">
    <property type="term" value="C:cytoplasm"/>
    <property type="evidence" value="ECO:0007669"/>
    <property type="project" value="UniProtKB-SubCell"/>
</dbReference>
<evidence type="ECO:0000313" key="11">
    <source>
        <dbReference type="Proteomes" id="UP000515158"/>
    </source>
</evidence>
<dbReference type="GO" id="GO:0140416">
    <property type="term" value="F:transcription regulator inhibitor activity"/>
    <property type="evidence" value="ECO:0007669"/>
    <property type="project" value="TreeGrafter"/>
</dbReference>
<feature type="compositionally biased region" description="Basic and acidic residues" evidence="8">
    <location>
        <begin position="158"/>
        <end position="167"/>
    </location>
</feature>
<feature type="compositionally biased region" description="Basic and acidic residues" evidence="8">
    <location>
        <begin position="185"/>
        <end position="201"/>
    </location>
</feature>
<dbReference type="GO" id="GO:0009653">
    <property type="term" value="P:anatomical structure morphogenesis"/>
    <property type="evidence" value="ECO:0007669"/>
    <property type="project" value="TreeGrafter"/>
</dbReference>
<dbReference type="Pfam" id="PF03165">
    <property type="entry name" value="MH1"/>
    <property type="match status" value="1"/>
</dbReference>
<keyword evidence="2" id="KW-0479">Metal-binding</keyword>
<feature type="domain" description="MH1" evidence="9">
    <location>
        <begin position="10"/>
        <end position="151"/>
    </location>
</feature>
<protein>
    <recommendedName>
        <fullName evidence="7">Mothers against decapentaplegic homolog</fullName>
        <shortName evidence="7">MAD homolog</shortName>
        <shortName evidence="7">Mothers against DPP homolog</shortName>
    </recommendedName>
    <alternativeName>
        <fullName evidence="7">SMAD family member</fullName>
    </alternativeName>
</protein>
<dbReference type="Gene3D" id="2.60.200.10">
    <property type="match status" value="1"/>
</dbReference>
<dbReference type="GO" id="GO:0050793">
    <property type="term" value="P:regulation of developmental process"/>
    <property type="evidence" value="ECO:0007669"/>
    <property type="project" value="UniProtKB-ARBA"/>
</dbReference>
<dbReference type="PROSITE" id="PS51075">
    <property type="entry name" value="MH1"/>
    <property type="match status" value="1"/>
</dbReference>
<keyword evidence="3" id="KW-0862">Zinc</keyword>
<proteinExistence type="inferred from homology"/>
<comment type="subcellular location">
    <subcellularLocation>
        <location evidence="7">Cytoplasm</location>
    </subcellularLocation>
    <subcellularLocation>
        <location evidence="7">Nucleus</location>
    </subcellularLocation>
</comment>
<evidence type="ECO:0000256" key="2">
    <source>
        <dbReference type="ARBA" id="ARBA00022723"/>
    </source>
</evidence>
<dbReference type="GO" id="GO:0071144">
    <property type="term" value="C:heteromeric SMAD protein complex"/>
    <property type="evidence" value="ECO:0007669"/>
    <property type="project" value="TreeGrafter"/>
</dbReference>
<evidence type="ECO:0000259" key="9">
    <source>
        <dbReference type="PROSITE" id="PS51075"/>
    </source>
</evidence>
<evidence type="ECO:0000313" key="12">
    <source>
        <dbReference type="RefSeq" id="XP_034249196.1"/>
    </source>
</evidence>
<dbReference type="AlphaFoldDB" id="A0A6P8ZWJ1"/>
<dbReference type="SUPFAM" id="SSF49879">
    <property type="entry name" value="SMAD/FHA domain"/>
    <property type="match status" value="1"/>
</dbReference>
<dbReference type="KEGG" id="tpal:117650042"/>
<dbReference type="InParanoid" id="A0A6P8ZWJ1"/>
<dbReference type="InterPro" id="IPR013019">
    <property type="entry name" value="MAD_homology_MH1"/>
</dbReference>
<dbReference type="CDD" id="cd10489">
    <property type="entry name" value="MH1_SMAD_6_7"/>
    <property type="match status" value="1"/>
</dbReference>
<dbReference type="InterPro" id="IPR003619">
    <property type="entry name" value="MAD_homology1_Dwarfin-type"/>
</dbReference>
<sequence length="424" mass="46679">MFMFRNRRNTLAKRLWNARVLQRGDHAASPAVPAASAPSQQALLRNTFLKRLKEPQLETLLQAVESRGASLTSCVVLDAPSLGPGGPLAGTPGLSGPAPAEPHLLCCQIWRWPELQQGSELRQLPMCTNSSATTICCNPYHWSRLCKPESPPPPYGRLPEKPLKPEDCAPSEGGHAVQRVPPSPPREDPLDPLSHDEHDGHAEPCKAAAWGRTPPRWQDWQSWQGSLTTNGEGATGLGLPPELRPWCQLAYWELADRVGRLYEVHPPFINVSAAAEPSNQGLCLATLANHAPPRPAGTPPALAVERTRAKIGLGVTLSQEEDGVWAYNRSDNPIFVNSPTLDDPESRTLLVYRVPPGHCLNVFRADTTTEHWERWRRFNEATNSGPVDPNAVRISFAKGWGPKYSRQEVTACPCWIEVLLSPCR</sequence>
<organism evidence="12">
    <name type="scientific">Thrips palmi</name>
    <name type="common">Melon thrips</name>
    <dbReference type="NCBI Taxonomy" id="161013"/>
    <lineage>
        <taxon>Eukaryota</taxon>
        <taxon>Metazoa</taxon>
        <taxon>Ecdysozoa</taxon>
        <taxon>Arthropoda</taxon>
        <taxon>Hexapoda</taxon>
        <taxon>Insecta</taxon>
        <taxon>Pterygota</taxon>
        <taxon>Neoptera</taxon>
        <taxon>Paraneoptera</taxon>
        <taxon>Thysanoptera</taxon>
        <taxon>Terebrantia</taxon>
        <taxon>Thripoidea</taxon>
        <taxon>Thripidae</taxon>
        <taxon>Thrips</taxon>
    </lineage>
</organism>
<dbReference type="FunCoup" id="A0A6P8ZWJ1">
    <property type="interactions" value="231"/>
</dbReference>
<keyword evidence="4 7" id="KW-0805">Transcription regulation</keyword>
<dbReference type="Gene3D" id="3.90.520.10">
    <property type="entry name" value="SMAD MH1 domain"/>
    <property type="match status" value="1"/>
</dbReference>
<keyword evidence="6 7" id="KW-0539">Nucleus</keyword>
<dbReference type="Proteomes" id="UP000515158">
    <property type="component" value="Unplaced"/>
</dbReference>
<evidence type="ECO:0000256" key="5">
    <source>
        <dbReference type="ARBA" id="ARBA00023163"/>
    </source>
</evidence>
<dbReference type="InterPro" id="IPR001132">
    <property type="entry name" value="SMAD_dom_Dwarfin-type"/>
</dbReference>
<keyword evidence="5 7" id="KW-0804">Transcription</keyword>
<accession>A0A6P8ZWJ1</accession>
<comment type="similarity">
    <text evidence="1 7">Belongs to the dwarfin/SMAD family.</text>
</comment>
<name>A0A6P8ZWJ1_THRPL</name>
<dbReference type="GO" id="GO:0070411">
    <property type="term" value="F:I-SMAD binding"/>
    <property type="evidence" value="ECO:0007669"/>
    <property type="project" value="TreeGrafter"/>
</dbReference>
<dbReference type="PANTHER" id="PTHR13703">
    <property type="entry name" value="SMAD"/>
    <property type="match status" value="1"/>
</dbReference>
<dbReference type="InterPro" id="IPR017855">
    <property type="entry name" value="SMAD-like_dom_sf"/>
</dbReference>
<dbReference type="RefSeq" id="XP_034249196.1">
    <property type="nucleotide sequence ID" value="XM_034393305.1"/>
</dbReference>
<dbReference type="OrthoDB" id="5946219at2759"/>
<dbReference type="PROSITE" id="PS51076">
    <property type="entry name" value="MH2"/>
    <property type="match status" value="1"/>
</dbReference>
<evidence type="ECO:0000256" key="7">
    <source>
        <dbReference type="RuleBase" id="RU361195"/>
    </source>
</evidence>
<reference evidence="12" key="1">
    <citation type="submission" date="2025-08" db="UniProtKB">
        <authorList>
            <consortium name="RefSeq"/>
        </authorList>
    </citation>
    <scope>IDENTIFICATION</scope>
    <source>
        <tissue evidence="12">Total insect</tissue>
    </source>
</reference>
<evidence type="ECO:0000256" key="1">
    <source>
        <dbReference type="ARBA" id="ARBA00005545"/>
    </source>
</evidence>
<dbReference type="SMART" id="SM00524">
    <property type="entry name" value="DWB"/>
    <property type="match status" value="1"/>
</dbReference>